<dbReference type="EMBL" id="JAESWB010000286">
    <property type="protein sequence ID" value="MBL4954234.1"/>
    <property type="molecule type" value="Genomic_DNA"/>
</dbReference>
<gene>
    <name evidence="1" type="ORF">JK635_18890</name>
</gene>
<proteinExistence type="predicted"/>
<protein>
    <submittedName>
        <fullName evidence="1">DUF1488 family protein</fullName>
    </submittedName>
</protein>
<sequence length="78" mass="8922">MPINQQETTIQAGLWFSIKIDADEFIALLSAEALEKHFLPQDAQLEPRSAYRRNRKLIDAVARRKFLEGCPRPITVNA</sequence>
<evidence type="ECO:0000313" key="2">
    <source>
        <dbReference type="Proteomes" id="UP000623967"/>
    </source>
</evidence>
<evidence type="ECO:0000313" key="1">
    <source>
        <dbReference type="EMBL" id="MBL4954234.1"/>
    </source>
</evidence>
<name>A0ABS1TSE3_9BACI</name>
<keyword evidence="2" id="KW-1185">Reference proteome</keyword>
<organism evidence="1 2">
    <name type="scientific">Neobacillus paridis</name>
    <dbReference type="NCBI Taxonomy" id="2803862"/>
    <lineage>
        <taxon>Bacteria</taxon>
        <taxon>Bacillati</taxon>
        <taxon>Bacillota</taxon>
        <taxon>Bacilli</taxon>
        <taxon>Bacillales</taxon>
        <taxon>Bacillaceae</taxon>
        <taxon>Neobacillus</taxon>
    </lineage>
</organism>
<feature type="non-terminal residue" evidence="1">
    <location>
        <position position="78"/>
    </location>
</feature>
<reference evidence="1 2" key="1">
    <citation type="submission" date="2021-01" db="EMBL/GenBank/DDBJ databases">
        <title>Genome public.</title>
        <authorList>
            <person name="Liu C."/>
            <person name="Sun Q."/>
        </authorList>
    </citation>
    <scope>NUCLEOTIDE SEQUENCE [LARGE SCALE GENOMIC DNA]</scope>
    <source>
        <strain evidence="1 2">YIM B02564</strain>
    </source>
</reference>
<comment type="caution">
    <text evidence="1">The sequence shown here is derived from an EMBL/GenBank/DDBJ whole genome shotgun (WGS) entry which is preliminary data.</text>
</comment>
<dbReference type="Proteomes" id="UP000623967">
    <property type="component" value="Unassembled WGS sequence"/>
</dbReference>
<accession>A0ABS1TSE3</accession>